<dbReference type="Proteomes" id="UP000298284">
    <property type="component" value="Unassembled WGS sequence"/>
</dbReference>
<organism evidence="2 3">
    <name type="scientific">Hymenobacter wooponensis</name>
    <dbReference type="NCBI Taxonomy" id="1525360"/>
    <lineage>
        <taxon>Bacteria</taxon>
        <taxon>Pseudomonadati</taxon>
        <taxon>Bacteroidota</taxon>
        <taxon>Cytophagia</taxon>
        <taxon>Cytophagales</taxon>
        <taxon>Hymenobacteraceae</taxon>
        <taxon>Hymenobacter</taxon>
    </lineage>
</organism>
<evidence type="ECO:0000256" key="1">
    <source>
        <dbReference type="SAM" id="Phobius"/>
    </source>
</evidence>
<evidence type="ECO:0000313" key="2">
    <source>
        <dbReference type="EMBL" id="TGD79936.1"/>
    </source>
</evidence>
<keyword evidence="3" id="KW-1185">Reference proteome</keyword>
<accession>A0A4Z0MKA8</accession>
<keyword evidence="1" id="KW-0472">Membrane</keyword>
<feature type="transmembrane region" description="Helical" evidence="1">
    <location>
        <begin position="142"/>
        <end position="165"/>
    </location>
</feature>
<evidence type="ECO:0000313" key="3">
    <source>
        <dbReference type="Proteomes" id="UP000298284"/>
    </source>
</evidence>
<proteinExistence type="predicted"/>
<dbReference type="OrthoDB" id="1122768at2"/>
<dbReference type="Pfam" id="PF13858">
    <property type="entry name" value="DUF4199"/>
    <property type="match status" value="1"/>
</dbReference>
<comment type="caution">
    <text evidence="2">The sequence shown here is derived from an EMBL/GenBank/DDBJ whole genome shotgun (WGS) entry which is preliminary data.</text>
</comment>
<reference evidence="2 3" key="1">
    <citation type="submission" date="2019-04" db="EMBL/GenBank/DDBJ databases">
        <authorList>
            <person name="Feng G."/>
            <person name="Zhang J."/>
            <person name="Zhu H."/>
        </authorList>
    </citation>
    <scope>NUCLEOTIDE SEQUENCE [LARGE SCALE GENOMIC DNA]</scope>
    <source>
        <strain evidence="2 3">JCM 19491</strain>
    </source>
</reference>
<sequence length="174" mass="18797">MENTTTSVSPSSVGIRYGLITGLVMVILTLGLNMSGLEQSPAKWLSLVVLVAGIWMAHTFFKQHNQGFMSYGQGLGIGSLLGGIAGLLNGIVSYIYINFIDTEFMTRSMERARADMEAQGKLSDEQIEQGLAMAGKFANGPFMLIGAILGTLLFAFILSLIISAITKHTRPEFE</sequence>
<feature type="transmembrane region" description="Helical" evidence="1">
    <location>
        <begin position="73"/>
        <end position="97"/>
    </location>
</feature>
<feature type="transmembrane region" description="Helical" evidence="1">
    <location>
        <begin position="44"/>
        <end position="61"/>
    </location>
</feature>
<dbReference type="InterPro" id="IPR025250">
    <property type="entry name" value="DUF4199"/>
</dbReference>
<dbReference type="AlphaFoldDB" id="A0A4Z0MKA8"/>
<name>A0A4Z0MKA8_9BACT</name>
<dbReference type="EMBL" id="SRKZ01000004">
    <property type="protein sequence ID" value="TGD79936.1"/>
    <property type="molecule type" value="Genomic_DNA"/>
</dbReference>
<protein>
    <submittedName>
        <fullName evidence="2">DUF4199 domain-containing protein</fullName>
    </submittedName>
</protein>
<dbReference type="RefSeq" id="WP_135531679.1">
    <property type="nucleotide sequence ID" value="NZ_SRKZ01000004.1"/>
</dbReference>
<keyword evidence="1" id="KW-0812">Transmembrane</keyword>
<feature type="transmembrane region" description="Helical" evidence="1">
    <location>
        <begin position="15"/>
        <end position="32"/>
    </location>
</feature>
<gene>
    <name evidence="2" type="ORF">EU557_17150</name>
</gene>
<keyword evidence="1" id="KW-1133">Transmembrane helix</keyword>